<dbReference type="InterPro" id="IPR029058">
    <property type="entry name" value="AB_hydrolase_fold"/>
</dbReference>
<dbReference type="Proteomes" id="UP001500839">
    <property type="component" value="Unassembled WGS sequence"/>
</dbReference>
<comment type="similarity">
    <text evidence="1">Belongs to the ATP-dependent AMP-binding enzyme family.</text>
</comment>
<feature type="domain" description="AMP-dependent synthetase/ligase" evidence="5">
    <location>
        <begin position="460"/>
        <end position="801"/>
    </location>
</feature>
<dbReference type="Gene3D" id="3.40.50.12780">
    <property type="entry name" value="N-terminal domain of ligase-like"/>
    <property type="match status" value="1"/>
</dbReference>
<proteinExistence type="inferred from homology"/>
<evidence type="ECO:0000259" key="5">
    <source>
        <dbReference type="Pfam" id="PF00501"/>
    </source>
</evidence>
<name>A0ABP9CY61_9ACTN</name>
<comment type="caution">
    <text evidence="6">The sequence shown here is derived from an EMBL/GenBank/DDBJ whole genome shotgun (WGS) entry which is preliminary data.</text>
</comment>
<evidence type="ECO:0000256" key="4">
    <source>
        <dbReference type="ARBA" id="ARBA00022840"/>
    </source>
</evidence>
<dbReference type="Gene3D" id="3.40.50.1820">
    <property type="entry name" value="alpha/beta hydrolase"/>
    <property type="match status" value="1"/>
</dbReference>
<dbReference type="PANTHER" id="PTHR43107">
    <property type="entry name" value="LONG-CHAIN FATTY ACID TRANSPORT PROTEIN"/>
    <property type="match status" value="1"/>
</dbReference>
<dbReference type="SUPFAM" id="SSF53474">
    <property type="entry name" value="alpha/beta-Hydrolases"/>
    <property type="match status" value="1"/>
</dbReference>
<protein>
    <submittedName>
        <fullName evidence="6">Acyl-CoA synthetase</fullName>
    </submittedName>
</protein>
<evidence type="ECO:0000313" key="7">
    <source>
        <dbReference type="Proteomes" id="UP001500839"/>
    </source>
</evidence>
<keyword evidence="2" id="KW-0436">Ligase</keyword>
<keyword evidence="7" id="KW-1185">Reference proteome</keyword>
<dbReference type="RefSeq" id="WP_200175251.1">
    <property type="nucleotide sequence ID" value="NZ_BAABKQ010000001.1"/>
</dbReference>
<dbReference type="InterPro" id="IPR042099">
    <property type="entry name" value="ANL_N_sf"/>
</dbReference>
<keyword evidence="4" id="KW-0067">ATP-binding</keyword>
<evidence type="ECO:0000313" key="6">
    <source>
        <dbReference type="EMBL" id="GAA4817054.1"/>
    </source>
</evidence>
<organism evidence="6 7">
    <name type="scientific">Tomitella cavernea</name>
    <dbReference type="NCBI Taxonomy" id="1387982"/>
    <lineage>
        <taxon>Bacteria</taxon>
        <taxon>Bacillati</taxon>
        <taxon>Actinomycetota</taxon>
        <taxon>Actinomycetes</taxon>
        <taxon>Mycobacteriales</taxon>
        <taxon>Tomitella</taxon>
    </lineage>
</organism>
<dbReference type="PANTHER" id="PTHR43107:SF15">
    <property type="entry name" value="FATTY ACID TRANSPORT PROTEIN 3, ISOFORM A"/>
    <property type="match status" value="1"/>
</dbReference>
<reference evidence="7" key="1">
    <citation type="journal article" date="2019" name="Int. J. Syst. Evol. Microbiol.">
        <title>The Global Catalogue of Microorganisms (GCM) 10K type strain sequencing project: providing services to taxonomists for standard genome sequencing and annotation.</title>
        <authorList>
            <consortium name="The Broad Institute Genomics Platform"/>
            <consortium name="The Broad Institute Genome Sequencing Center for Infectious Disease"/>
            <person name="Wu L."/>
            <person name="Ma J."/>
        </authorList>
    </citation>
    <scope>NUCLEOTIDE SEQUENCE [LARGE SCALE GENOMIC DNA]</scope>
    <source>
        <strain evidence="7">JCM 18542</strain>
    </source>
</reference>
<dbReference type="InterPro" id="IPR045851">
    <property type="entry name" value="AMP-bd_C_sf"/>
</dbReference>
<gene>
    <name evidence="6" type="ORF">GCM10023353_24490</name>
</gene>
<dbReference type="EMBL" id="BAABKQ010000001">
    <property type="protein sequence ID" value="GAA4817054.1"/>
    <property type="molecule type" value="Genomic_DNA"/>
</dbReference>
<dbReference type="InterPro" id="IPR000873">
    <property type="entry name" value="AMP-dep_synth/lig_dom"/>
</dbReference>
<dbReference type="NCBIfam" id="NF005898">
    <property type="entry name" value="PRK07868.1"/>
    <property type="match status" value="1"/>
</dbReference>
<dbReference type="Pfam" id="PF00501">
    <property type="entry name" value="AMP-binding"/>
    <property type="match status" value="1"/>
</dbReference>
<evidence type="ECO:0000256" key="2">
    <source>
        <dbReference type="ARBA" id="ARBA00022598"/>
    </source>
</evidence>
<dbReference type="Gene3D" id="3.30.300.30">
    <property type="match status" value="1"/>
</dbReference>
<keyword evidence="3" id="KW-0547">Nucleotide-binding</keyword>
<evidence type="ECO:0000256" key="1">
    <source>
        <dbReference type="ARBA" id="ARBA00006432"/>
    </source>
</evidence>
<evidence type="ECO:0000256" key="3">
    <source>
        <dbReference type="ARBA" id="ARBA00022741"/>
    </source>
</evidence>
<accession>A0ABP9CY61</accession>
<sequence>MIIGGRSVANTVNRVLATAQNGLEVLRLGGLEMEPEKSPFEVVERRPMYRLRRYFPGSVHTVDETSDRPPILLIPPMMLDAEVYDVTRDKGGAGVLHDHGVDPWVIDFGSPDTEAGGLGRNLADHIVAVSQAVDTIRERTGRDVHLAGYSQGGMFAYQAAAYRQSAGLASVITFGSPVDTLAGLPFGLPVALATRGADLLADHVLRHLYLPAWGARLGFQLLDPVKTAKSRLDFVRQLHDRDALLPREPQRRFLENDGFVAYAGPAIAELLKQFIAHNRMMTGGFVIDGRLVSLAEITCPVLAFVGDVDDIGQPVAVQGIVKAAPKADVYEHRLPSGHFGLVVGSTAADLTWPGTASWILWQEAGARNGAAELSERIHPMEPDEGEPGDSGVTVASRLSHGVTTLTEAGIGATRSIVGLTLGVTRSAVAIAEEAARTLPRLARLGEMQSHTRISFGGLLAEQAQAAPDGECFLFEDRVHTNKAVDERIDNVVRGLIHAGVRQGAEVGVLMETRPSALVAIAALSRLGAVAVLLPMGEGLRPAVALTSVTTVLADPESLAEAAEAGCRVLVLGGGDARELDLRGRDQVVDMEKIDPTTVRLPKWYRPDPGRARDLAFIMFAESGGQVEARRITNRRWALSAFGTASAAALGHGDTVYCLTPLNHPSGLLTSVGGAVAGGARIALTGRFDRARFVEEVPRYGVTVVSYTWTQMRDLVDDSAPALGAHHPIRMFIGSGMPAGLWESVTEAFAPAQVVEFYASTEGGAVLANLSQKKPGAKGRPLPGSAPVRLAAFDVEAGTYQEDDDGLVRQAREGEVGRLLSKVLPDMDIPATVLRGVFESGDAWAQSHDLFYLDSDGDYWMIDTVEGVVNGADGPVYRLPVVDALGRLPEVTGAVAYGVDAGGAQAAVAAVTVRAGDALQASDLDEAVSVLPAGNRPAVVHVVETIPRTHWYRPISAGFVADGLPAAGDGVFGYDRGSGHYTVLTPELRSSLIAAS</sequence>
<dbReference type="SUPFAM" id="SSF56801">
    <property type="entry name" value="Acetyl-CoA synthetase-like"/>
    <property type="match status" value="1"/>
</dbReference>